<accession>A0ABW6BGB8</accession>
<organism evidence="1 2">
    <name type="scientific">Sphingobacterium bambusae</name>
    <dbReference type="NCBI Taxonomy" id="662858"/>
    <lineage>
        <taxon>Bacteria</taxon>
        <taxon>Pseudomonadati</taxon>
        <taxon>Bacteroidota</taxon>
        <taxon>Sphingobacteriia</taxon>
        <taxon>Sphingobacteriales</taxon>
        <taxon>Sphingobacteriaceae</taxon>
        <taxon>Sphingobacterium</taxon>
    </lineage>
</organism>
<reference evidence="2" key="1">
    <citation type="journal article" date="2019" name="Int. J. Syst. Evol. Microbiol.">
        <title>The Global Catalogue of Microorganisms (GCM) 10K type strain sequencing project: providing services to taxonomists for standard genome sequencing and annotation.</title>
        <authorList>
            <consortium name="The Broad Institute Genomics Platform"/>
            <consortium name="The Broad Institute Genome Sequencing Center for Infectious Disease"/>
            <person name="Wu L."/>
            <person name="Ma J."/>
        </authorList>
    </citation>
    <scope>NUCLEOTIDE SEQUENCE [LARGE SCALE GENOMIC DNA]</scope>
    <source>
        <strain evidence="2">KCTC 22814</strain>
    </source>
</reference>
<dbReference type="Proteomes" id="UP001597525">
    <property type="component" value="Unassembled WGS sequence"/>
</dbReference>
<protein>
    <submittedName>
        <fullName evidence="1">Uncharacterized protein</fullName>
    </submittedName>
</protein>
<sequence>MHSIKLTERNGNDLVLEVTDSESVDLIVEVTLFDDGNFNARVGSHHVSEEVRNDINHFLAEQNIRHKQEG</sequence>
<evidence type="ECO:0000313" key="2">
    <source>
        <dbReference type="Proteomes" id="UP001597525"/>
    </source>
</evidence>
<proteinExistence type="predicted"/>
<evidence type="ECO:0000313" key="1">
    <source>
        <dbReference type="EMBL" id="MFD2968588.1"/>
    </source>
</evidence>
<comment type="caution">
    <text evidence="1">The sequence shown here is derived from an EMBL/GenBank/DDBJ whole genome shotgun (WGS) entry which is preliminary data.</text>
</comment>
<keyword evidence="2" id="KW-1185">Reference proteome</keyword>
<name>A0ABW6BGB8_9SPHI</name>
<gene>
    <name evidence="1" type="ORF">ACFS7Y_14405</name>
</gene>
<dbReference type="RefSeq" id="WP_320185253.1">
    <property type="nucleotide sequence ID" value="NZ_CP138332.1"/>
</dbReference>
<dbReference type="EMBL" id="JBHUPB010000009">
    <property type="protein sequence ID" value="MFD2968588.1"/>
    <property type="molecule type" value="Genomic_DNA"/>
</dbReference>